<dbReference type="GO" id="GO:0005509">
    <property type="term" value="F:calcium ion binding"/>
    <property type="evidence" value="ECO:0007669"/>
    <property type="project" value="InterPro"/>
</dbReference>
<dbReference type="InterPro" id="IPR002048">
    <property type="entry name" value="EF_hand_dom"/>
</dbReference>
<name>A0A3P7L5Z0_DIBLA</name>
<keyword evidence="4" id="KW-1185">Reference proteome</keyword>
<evidence type="ECO:0000313" key="4">
    <source>
        <dbReference type="Proteomes" id="UP000281553"/>
    </source>
</evidence>
<dbReference type="SUPFAM" id="SSF47473">
    <property type="entry name" value="EF-hand"/>
    <property type="match status" value="1"/>
</dbReference>
<evidence type="ECO:0000256" key="1">
    <source>
        <dbReference type="ARBA" id="ARBA00022837"/>
    </source>
</evidence>
<proteinExistence type="predicted"/>
<dbReference type="Proteomes" id="UP000281553">
    <property type="component" value="Unassembled WGS sequence"/>
</dbReference>
<dbReference type="PROSITE" id="PS50222">
    <property type="entry name" value="EF_HAND_2"/>
    <property type="match status" value="1"/>
</dbReference>
<dbReference type="EMBL" id="UYRU01052919">
    <property type="protein sequence ID" value="VDN12064.1"/>
    <property type="molecule type" value="Genomic_DNA"/>
</dbReference>
<sequence>MCSDIAIDELMDDLDADKSGKVSAQELLHALSGSGLDIDSVKDFIASIDKDGDGQLDRNELRAFFRELGY</sequence>
<dbReference type="Gene3D" id="1.10.238.10">
    <property type="entry name" value="EF-hand"/>
    <property type="match status" value="1"/>
</dbReference>
<gene>
    <name evidence="3" type="ORF">DILT_LOCUS7895</name>
</gene>
<keyword evidence="1" id="KW-0106">Calcium</keyword>
<dbReference type="PROSITE" id="PS00018">
    <property type="entry name" value="EF_HAND_1"/>
    <property type="match status" value="1"/>
</dbReference>
<evidence type="ECO:0000259" key="2">
    <source>
        <dbReference type="PROSITE" id="PS50222"/>
    </source>
</evidence>
<dbReference type="CDD" id="cd00051">
    <property type="entry name" value="EFh"/>
    <property type="match status" value="1"/>
</dbReference>
<dbReference type="InterPro" id="IPR018247">
    <property type="entry name" value="EF_Hand_1_Ca_BS"/>
</dbReference>
<feature type="domain" description="EF-hand" evidence="2">
    <location>
        <begin position="36"/>
        <end position="70"/>
    </location>
</feature>
<dbReference type="InterPro" id="IPR011992">
    <property type="entry name" value="EF-hand-dom_pair"/>
</dbReference>
<accession>A0A3P7L5Z0</accession>
<protein>
    <recommendedName>
        <fullName evidence="2">EF-hand domain-containing protein</fullName>
    </recommendedName>
</protein>
<dbReference type="AlphaFoldDB" id="A0A3P7L5Z0"/>
<dbReference type="OrthoDB" id="120976at2759"/>
<evidence type="ECO:0000313" key="3">
    <source>
        <dbReference type="EMBL" id="VDN12064.1"/>
    </source>
</evidence>
<dbReference type="Pfam" id="PF13499">
    <property type="entry name" value="EF-hand_7"/>
    <property type="match status" value="1"/>
</dbReference>
<reference evidence="3 4" key="1">
    <citation type="submission" date="2018-11" db="EMBL/GenBank/DDBJ databases">
        <authorList>
            <consortium name="Pathogen Informatics"/>
        </authorList>
    </citation>
    <scope>NUCLEOTIDE SEQUENCE [LARGE SCALE GENOMIC DNA]</scope>
</reference>
<dbReference type="SMART" id="SM00054">
    <property type="entry name" value="EFh"/>
    <property type="match status" value="2"/>
</dbReference>
<organism evidence="3 4">
    <name type="scientific">Dibothriocephalus latus</name>
    <name type="common">Fish tapeworm</name>
    <name type="synonym">Diphyllobothrium latum</name>
    <dbReference type="NCBI Taxonomy" id="60516"/>
    <lineage>
        <taxon>Eukaryota</taxon>
        <taxon>Metazoa</taxon>
        <taxon>Spiralia</taxon>
        <taxon>Lophotrochozoa</taxon>
        <taxon>Platyhelminthes</taxon>
        <taxon>Cestoda</taxon>
        <taxon>Eucestoda</taxon>
        <taxon>Diphyllobothriidea</taxon>
        <taxon>Diphyllobothriidae</taxon>
        <taxon>Dibothriocephalus</taxon>
    </lineage>
</organism>